<evidence type="ECO:0000313" key="2">
    <source>
        <dbReference type="Proteomes" id="UP000032180"/>
    </source>
</evidence>
<dbReference type="SUPFAM" id="SSF81383">
    <property type="entry name" value="F-box domain"/>
    <property type="match status" value="1"/>
</dbReference>
<dbReference type="Gramene" id="LPERR01G17540.1">
    <property type="protein sequence ID" value="LPERR01G17540.1"/>
    <property type="gene ID" value="LPERR01G17540"/>
</dbReference>
<dbReference type="STRING" id="77586.A0A0D9V286"/>
<name>A0A0D9V286_9ORYZ</name>
<dbReference type="AlphaFoldDB" id="A0A0D9V286"/>
<protein>
    <recommendedName>
        <fullName evidence="3">F-box domain-containing protein</fullName>
    </recommendedName>
</protein>
<accession>A0A0D9V286</accession>
<sequence>MVEEILLRLPEERHLRRARGVCRRYNVIIRRPGFASRHRESHSPLLSGGVILHGVLRRCRRVDSTASHVSGSYAFFLPAASSSSAAFSSLDLAAILPSVVLRYAHFDAAKLEVWDTHAQAQPQWTLVHQATLDDVVRPRSVTAAFVRRHIVDKIHHDRLREHYAAAVPDVYWRSFFTLIGFDPVDDDVFFLGEASENGCVAAYSIRLGKLSFRCKIDTSTSGGGGSSLCACDMFPYARPPLHVQIHSFCNSPRS</sequence>
<reference evidence="1" key="3">
    <citation type="submission" date="2015-04" db="UniProtKB">
        <authorList>
            <consortium name="EnsemblPlants"/>
        </authorList>
    </citation>
    <scope>IDENTIFICATION</scope>
</reference>
<reference evidence="2" key="2">
    <citation type="submission" date="2013-12" db="EMBL/GenBank/DDBJ databases">
        <authorList>
            <person name="Yu Y."/>
            <person name="Lee S."/>
            <person name="de Baynast K."/>
            <person name="Wissotski M."/>
            <person name="Liu L."/>
            <person name="Talag J."/>
            <person name="Goicoechea J."/>
            <person name="Angelova A."/>
            <person name="Jetty R."/>
            <person name="Kudrna D."/>
            <person name="Golser W."/>
            <person name="Rivera L."/>
            <person name="Zhang J."/>
            <person name="Wing R."/>
        </authorList>
    </citation>
    <scope>NUCLEOTIDE SEQUENCE</scope>
</reference>
<evidence type="ECO:0008006" key="3">
    <source>
        <dbReference type="Google" id="ProtNLM"/>
    </source>
</evidence>
<dbReference type="Proteomes" id="UP000032180">
    <property type="component" value="Chromosome 1"/>
</dbReference>
<evidence type="ECO:0000313" key="1">
    <source>
        <dbReference type="EnsemblPlants" id="LPERR01G17540.1"/>
    </source>
</evidence>
<dbReference type="HOGENOM" id="CLU_1095638_0_0_1"/>
<dbReference type="InterPro" id="IPR036047">
    <property type="entry name" value="F-box-like_dom_sf"/>
</dbReference>
<organism evidence="1 2">
    <name type="scientific">Leersia perrieri</name>
    <dbReference type="NCBI Taxonomy" id="77586"/>
    <lineage>
        <taxon>Eukaryota</taxon>
        <taxon>Viridiplantae</taxon>
        <taxon>Streptophyta</taxon>
        <taxon>Embryophyta</taxon>
        <taxon>Tracheophyta</taxon>
        <taxon>Spermatophyta</taxon>
        <taxon>Magnoliopsida</taxon>
        <taxon>Liliopsida</taxon>
        <taxon>Poales</taxon>
        <taxon>Poaceae</taxon>
        <taxon>BOP clade</taxon>
        <taxon>Oryzoideae</taxon>
        <taxon>Oryzeae</taxon>
        <taxon>Oryzinae</taxon>
        <taxon>Leersia</taxon>
    </lineage>
</organism>
<proteinExistence type="predicted"/>
<reference evidence="1 2" key="1">
    <citation type="submission" date="2012-08" db="EMBL/GenBank/DDBJ databases">
        <title>Oryza genome evolution.</title>
        <authorList>
            <person name="Wing R.A."/>
        </authorList>
    </citation>
    <scope>NUCLEOTIDE SEQUENCE</scope>
</reference>
<dbReference type="eggNOG" id="ENOG502S0ZC">
    <property type="taxonomic scope" value="Eukaryota"/>
</dbReference>
<keyword evidence="2" id="KW-1185">Reference proteome</keyword>
<dbReference type="EnsemblPlants" id="LPERR01G17540.1">
    <property type="protein sequence ID" value="LPERR01G17540.1"/>
    <property type="gene ID" value="LPERR01G17540"/>
</dbReference>